<name>A0ACC3NV64_9PEZI</name>
<proteinExistence type="predicted"/>
<sequence>MAIPDWDKLQKNVELICDIKFRNVVDHTEIKCYEDYICGICHTDLVSKNKTIVRSIAYFDDADEARAFFTDSIVPDLATAQLFQALGSRRDGDWHVRWFMNKAWRWDCPTCGADSNFLPSENDFDYTTQWTAVEVACCMEFFFDDHLDESSIRSARLGKPRSFCRDLRAAKRYAEARVQDANGVIGAIPSADFSSEVVMKDRVQEAGTMQYLMAYGLDGCGDSSWEPRDLVSPNALGSWLEIIEDVPDD</sequence>
<evidence type="ECO:0000313" key="2">
    <source>
        <dbReference type="Proteomes" id="UP001281147"/>
    </source>
</evidence>
<gene>
    <name evidence="1" type="ORF">LTR37_001600</name>
</gene>
<dbReference type="Proteomes" id="UP001281147">
    <property type="component" value="Unassembled WGS sequence"/>
</dbReference>
<keyword evidence="2" id="KW-1185">Reference proteome</keyword>
<organism evidence="1 2">
    <name type="scientific">Vermiconidia calcicola</name>
    <dbReference type="NCBI Taxonomy" id="1690605"/>
    <lineage>
        <taxon>Eukaryota</taxon>
        <taxon>Fungi</taxon>
        <taxon>Dikarya</taxon>
        <taxon>Ascomycota</taxon>
        <taxon>Pezizomycotina</taxon>
        <taxon>Dothideomycetes</taxon>
        <taxon>Dothideomycetidae</taxon>
        <taxon>Mycosphaerellales</taxon>
        <taxon>Extremaceae</taxon>
        <taxon>Vermiconidia</taxon>
    </lineage>
</organism>
<comment type="caution">
    <text evidence="1">The sequence shown here is derived from an EMBL/GenBank/DDBJ whole genome shotgun (WGS) entry which is preliminary data.</text>
</comment>
<dbReference type="EMBL" id="JAUTXU010000008">
    <property type="protein sequence ID" value="KAK3723719.1"/>
    <property type="molecule type" value="Genomic_DNA"/>
</dbReference>
<protein>
    <submittedName>
        <fullName evidence="1">Uncharacterized protein</fullName>
    </submittedName>
</protein>
<reference evidence="1" key="1">
    <citation type="submission" date="2023-07" db="EMBL/GenBank/DDBJ databases">
        <title>Black Yeasts Isolated from many extreme environments.</title>
        <authorList>
            <person name="Coleine C."/>
            <person name="Stajich J.E."/>
            <person name="Selbmann L."/>
        </authorList>
    </citation>
    <scope>NUCLEOTIDE SEQUENCE</scope>
    <source>
        <strain evidence="1">CCFEE 5714</strain>
    </source>
</reference>
<accession>A0ACC3NV64</accession>
<evidence type="ECO:0000313" key="1">
    <source>
        <dbReference type="EMBL" id="KAK3723719.1"/>
    </source>
</evidence>